<dbReference type="Gene3D" id="2.60.40.2870">
    <property type="match status" value="1"/>
</dbReference>
<dbReference type="EMBL" id="PDVW01000011">
    <property type="protein sequence ID" value="POY49909.1"/>
    <property type="molecule type" value="Genomic_DNA"/>
</dbReference>
<dbReference type="EMBL" id="JACDRT010000001">
    <property type="protein sequence ID" value="MBA0157429.1"/>
    <property type="molecule type" value="Genomic_DNA"/>
</dbReference>
<dbReference type="GeneID" id="61347195"/>
<dbReference type="EMBL" id="CP065030">
    <property type="protein sequence ID" value="QPK14632.1"/>
    <property type="molecule type" value="Genomic_DNA"/>
</dbReference>
<proteinExistence type="predicted"/>
<feature type="signal peptide" evidence="1">
    <location>
        <begin position="1"/>
        <end position="25"/>
    </location>
</feature>
<evidence type="ECO:0000313" key="4">
    <source>
        <dbReference type="EMBL" id="QPK14632.1"/>
    </source>
</evidence>
<evidence type="ECO:0000256" key="1">
    <source>
        <dbReference type="SAM" id="SignalP"/>
    </source>
</evidence>
<organism evidence="3">
    <name type="scientific">Pectobacterium versatile</name>
    <dbReference type="NCBI Taxonomy" id="2488639"/>
    <lineage>
        <taxon>Bacteria</taxon>
        <taxon>Pseudomonadati</taxon>
        <taxon>Pseudomonadota</taxon>
        <taxon>Gammaproteobacteria</taxon>
        <taxon>Enterobacterales</taxon>
        <taxon>Pectobacteriaceae</taxon>
        <taxon>Pectobacterium</taxon>
    </lineage>
</organism>
<dbReference type="Proteomes" id="UP000584405">
    <property type="component" value="Unassembled WGS sequence"/>
</dbReference>
<protein>
    <submittedName>
        <fullName evidence="2">YolA family protein</fullName>
    </submittedName>
</protein>
<reference evidence="2 6" key="2">
    <citation type="submission" date="2020-07" db="EMBL/GenBank/DDBJ databases">
        <title>Updated taxonomy of Pectobacterium genus in the CIRM-CFBP bacterial collection: when new species reveal old endemic population.</title>
        <authorList>
            <person name="Pedron J."/>
            <person name="Barny M.A."/>
            <person name="Portier P."/>
        </authorList>
    </citation>
    <scope>NUCLEOTIDE SEQUENCE [LARGE SCALE GENOMIC DNA]</scope>
    <source>
        <strain evidence="2 6">CFBP5669</strain>
    </source>
</reference>
<dbReference type="InterPro" id="IPR032624">
    <property type="entry name" value="DUF4879"/>
</dbReference>
<reference evidence="4 5" key="3">
    <citation type="submission" date="2020-11" db="EMBL/GenBank/DDBJ databases">
        <title>Complete genome sequence of Pectobacterium versatile F131.</title>
        <authorList>
            <person name="Shirshikov F.V."/>
            <person name="Miroshnikov K."/>
            <person name="Toshakov S.V."/>
            <person name="Kabanova A.P."/>
            <person name="Barannik A.P."/>
            <person name="Shneider M."/>
            <person name="Ignatov A.N."/>
            <person name="Miroshnikov K.A."/>
            <person name="Mikhailova Y.V."/>
            <person name="Shelenkov A."/>
            <person name="Yanushevich Y.G."/>
            <person name="Evseev P.V."/>
        </authorList>
    </citation>
    <scope>NUCLEOTIDE SEQUENCE [LARGE SCALE GENOMIC DNA]</scope>
    <source>
        <strain evidence="4 5">F131</strain>
    </source>
</reference>
<name>A0A221T718_9GAMM</name>
<dbReference type="Pfam" id="PF16219">
    <property type="entry name" value="DUF4879"/>
    <property type="match status" value="1"/>
</dbReference>
<evidence type="ECO:0000313" key="6">
    <source>
        <dbReference type="Proteomes" id="UP000584405"/>
    </source>
</evidence>
<evidence type="ECO:0000313" key="2">
    <source>
        <dbReference type="EMBL" id="MBA0157429.1"/>
    </source>
</evidence>
<dbReference type="Proteomes" id="UP000237284">
    <property type="component" value="Chromosome"/>
</dbReference>
<dbReference type="AlphaFoldDB" id="A0A221T718"/>
<reference evidence="3" key="1">
    <citation type="submission" date="2017-12" db="EMBL/GenBank/DDBJ databases">
        <title>First report on the novel genomospecies/subspecies of Pectobacterium carotovorum in Russia.</title>
        <authorList>
            <person name="Shirshikov F.V."/>
            <person name="Miroshnikov K."/>
            <person name="Toshakov S.V."/>
            <person name="Kabanova A.P."/>
            <person name="Barannik A.P."/>
            <person name="Shneider M."/>
            <person name="Ignatov A.N."/>
            <person name="Miroshnikov K.A."/>
        </authorList>
    </citation>
    <scope>NUCLEOTIDE SEQUENCE [LARGE SCALE GENOMIC DNA]</scope>
    <source>
        <strain evidence="3">F131</strain>
    </source>
</reference>
<evidence type="ECO:0000313" key="3">
    <source>
        <dbReference type="EMBL" id="POY49909.1"/>
    </source>
</evidence>
<feature type="chain" id="PRO_5042692741" evidence="1">
    <location>
        <begin position="26"/>
        <end position="187"/>
    </location>
</feature>
<evidence type="ECO:0000313" key="5">
    <source>
        <dbReference type="Proteomes" id="UP000237284"/>
    </source>
</evidence>
<dbReference type="RefSeq" id="WP_010300946.1">
    <property type="nucleotide sequence ID" value="NZ_BGPS01000039.1"/>
</dbReference>
<sequence>MRKKIYIGVAFSMLVSVMFPAYSQAQEEPVAEVITAFDSPLLENPTSANESSSQDYKPLRAPAPALSSVYVYAVASTQNGGAWEYIGPNKLATTQDHGGAQLRIAVLEVGYGNNRFGWVNGTQKSPYQVNGVCVVGGYYTESCPVGSTYVGWMAYFNGDGMQSGPFRYQSTSINAPFRTLGTSLNIR</sequence>
<gene>
    <name evidence="4" type="ORF">F131LOC_014770</name>
    <name evidence="3" type="ORF">F131LOC_02309</name>
    <name evidence="2" type="ORF">H0253_01075</name>
</gene>
<keyword evidence="1" id="KW-0732">Signal</keyword>
<accession>A0A221T718</accession>